<evidence type="ECO:0000256" key="1">
    <source>
        <dbReference type="SAM" id="MobiDB-lite"/>
    </source>
</evidence>
<feature type="compositionally biased region" description="Polar residues" evidence="1">
    <location>
        <begin position="161"/>
        <end position="178"/>
    </location>
</feature>
<keyword evidence="2" id="KW-1185">Reference proteome</keyword>
<feature type="region of interest" description="Disordered" evidence="1">
    <location>
        <begin position="1"/>
        <end position="45"/>
    </location>
</feature>
<name>A0A1I8FIF0_9PLAT</name>
<sequence>AAASAPEPAVSAAVPPTRDVSRVSPDDPDDDGDEDDDEEDAGVESRALQKKIRTIVSNGNGGIILIIQISELGDCIPKAWFKDSDLKKNKGNILKLEYIRDIQTQNGRLQERLDLAADPDDGDAECGIAGDDHLIRDLLCLLSSGGADQAAAGQQGLPDKSQPTVRCSGTPPLNRSQS</sequence>
<reference evidence="3" key="1">
    <citation type="submission" date="2016-11" db="UniProtKB">
        <authorList>
            <consortium name="WormBaseParasite"/>
        </authorList>
    </citation>
    <scope>IDENTIFICATION</scope>
</reference>
<evidence type="ECO:0000313" key="2">
    <source>
        <dbReference type="Proteomes" id="UP000095280"/>
    </source>
</evidence>
<dbReference type="AlphaFoldDB" id="A0A1I8FIF0"/>
<proteinExistence type="predicted"/>
<organism evidence="2 3">
    <name type="scientific">Macrostomum lignano</name>
    <dbReference type="NCBI Taxonomy" id="282301"/>
    <lineage>
        <taxon>Eukaryota</taxon>
        <taxon>Metazoa</taxon>
        <taxon>Spiralia</taxon>
        <taxon>Lophotrochozoa</taxon>
        <taxon>Platyhelminthes</taxon>
        <taxon>Rhabditophora</taxon>
        <taxon>Macrostomorpha</taxon>
        <taxon>Macrostomida</taxon>
        <taxon>Macrostomidae</taxon>
        <taxon>Macrostomum</taxon>
    </lineage>
</organism>
<dbReference type="WBParaSite" id="maker-unitig_34270-snap-gene-0.1-mRNA-1">
    <property type="protein sequence ID" value="maker-unitig_34270-snap-gene-0.1-mRNA-1"/>
    <property type="gene ID" value="maker-unitig_34270-snap-gene-0.1"/>
</dbReference>
<evidence type="ECO:0000313" key="3">
    <source>
        <dbReference type="WBParaSite" id="maker-unitig_34270-snap-gene-0.1-mRNA-1"/>
    </source>
</evidence>
<dbReference type="Proteomes" id="UP000095280">
    <property type="component" value="Unplaced"/>
</dbReference>
<dbReference type="Gene3D" id="4.10.280.10">
    <property type="entry name" value="Helix-loop-helix DNA-binding domain"/>
    <property type="match status" value="1"/>
</dbReference>
<feature type="compositionally biased region" description="Acidic residues" evidence="1">
    <location>
        <begin position="26"/>
        <end position="42"/>
    </location>
</feature>
<accession>A0A1I8FIF0</accession>
<protein>
    <submittedName>
        <fullName evidence="3">EIF-5a domain-containing protein</fullName>
    </submittedName>
</protein>
<dbReference type="GO" id="GO:0046983">
    <property type="term" value="F:protein dimerization activity"/>
    <property type="evidence" value="ECO:0007669"/>
    <property type="project" value="InterPro"/>
</dbReference>
<dbReference type="InterPro" id="IPR036638">
    <property type="entry name" value="HLH_DNA-bd_sf"/>
</dbReference>
<feature type="region of interest" description="Disordered" evidence="1">
    <location>
        <begin position="149"/>
        <end position="178"/>
    </location>
</feature>
<feature type="compositionally biased region" description="Low complexity" evidence="1">
    <location>
        <begin position="1"/>
        <end position="16"/>
    </location>
</feature>